<dbReference type="InterPro" id="IPR039391">
    <property type="entry name" value="Phytocyanin-like"/>
</dbReference>
<keyword evidence="1" id="KW-1015">Disulfide bond</keyword>
<feature type="domain" description="Phytocyanin" evidence="5">
    <location>
        <begin position="28"/>
        <end position="131"/>
    </location>
</feature>
<sequence>MTRFTLSLVVFIATMVASMQFHDTMAQTTHVVGDTLSWTIAPGGAAAYTTWASQQTFTVGDSLVFNFMTGQHDVAEVAAAAYDPCTSTNPISLTTTSPASLTLTTAGTHYYICTFTSHCQAGQKLTINVSAAATTPPSVTPTQPPSPSTTNPRTPTSPPPTTTPTPTTPTEPCPPTSSPSASPPTVTTGSTTPLPPPSGGASSFNAMDHIANLKWRWNMHVLSQEEGRQWDKCLEIITSV</sequence>
<feature type="region of interest" description="Disordered" evidence="3">
    <location>
        <begin position="134"/>
        <end position="203"/>
    </location>
</feature>
<evidence type="ECO:0000313" key="6">
    <source>
        <dbReference type="EMBL" id="KAD2805714.1"/>
    </source>
</evidence>
<organism evidence="6 7">
    <name type="scientific">Mikania micrantha</name>
    <name type="common">bitter vine</name>
    <dbReference type="NCBI Taxonomy" id="192012"/>
    <lineage>
        <taxon>Eukaryota</taxon>
        <taxon>Viridiplantae</taxon>
        <taxon>Streptophyta</taxon>
        <taxon>Embryophyta</taxon>
        <taxon>Tracheophyta</taxon>
        <taxon>Spermatophyta</taxon>
        <taxon>Magnoliopsida</taxon>
        <taxon>eudicotyledons</taxon>
        <taxon>Gunneridae</taxon>
        <taxon>Pentapetalae</taxon>
        <taxon>asterids</taxon>
        <taxon>campanulids</taxon>
        <taxon>Asterales</taxon>
        <taxon>Asteraceae</taxon>
        <taxon>Asteroideae</taxon>
        <taxon>Heliantheae alliance</taxon>
        <taxon>Eupatorieae</taxon>
        <taxon>Mikania</taxon>
    </lineage>
</organism>
<dbReference type="PANTHER" id="PTHR33021">
    <property type="entry name" value="BLUE COPPER PROTEIN"/>
    <property type="match status" value="1"/>
</dbReference>
<feature type="compositionally biased region" description="Low complexity" evidence="3">
    <location>
        <begin position="178"/>
        <end position="192"/>
    </location>
</feature>
<protein>
    <recommendedName>
        <fullName evidence="5">Phytocyanin domain-containing protein</fullName>
    </recommendedName>
</protein>
<reference evidence="6 7" key="1">
    <citation type="submission" date="2019-05" db="EMBL/GenBank/DDBJ databases">
        <title>Mikania micrantha, genome provides insights into the molecular mechanism of rapid growth.</title>
        <authorList>
            <person name="Liu B."/>
        </authorList>
    </citation>
    <scope>NUCLEOTIDE SEQUENCE [LARGE SCALE GENOMIC DNA]</scope>
    <source>
        <strain evidence="6">NLD-2019</strain>
        <tissue evidence="6">Leaf</tissue>
    </source>
</reference>
<dbReference type="PANTHER" id="PTHR33021:SF496">
    <property type="entry name" value="OS08G0482700 PROTEIN"/>
    <property type="match status" value="1"/>
</dbReference>
<dbReference type="PROSITE" id="PS51485">
    <property type="entry name" value="PHYTOCYANIN"/>
    <property type="match status" value="1"/>
</dbReference>
<keyword evidence="7" id="KW-1185">Reference proteome</keyword>
<keyword evidence="4" id="KW-0732">Signal</keyword>
<evidence type="ECO:0000256" key="3">
    <source>
        <dbReference type="SAM" id="MobiDB-lite"/>
    </source>
</evidence>
<name>A0A5N6LVS5_9ASTR</name>
<feature type="signal peptide" evidence="4">
    <location>
        <begin position="1"/>
        <end position="26"/>
    </location>
</feature>
<dbReference type="AlphaFoldDB" id="A0A5N6LVS5"/>
<feature type="compositionally biased region" description="Pro residues" evidence="3">
    <location>
        <begin position="155"/>
        <end position="177"/>
    </location>
</feature>
<proteinExistence type="predicted"/>
<comment type="caution">
    <text evidence="6">The sequence shown here is derived from an EMBL/GenBank/DDBJ whole genome shotgun (WGS) entry which is preliminary data.</text>
</comment>
<dbReference type="Proteomes" id="UP000326396">
    <property type="component" value="Linkage Group LG8"/>
</dbReference>
<dbReference type="GO" id="GO:0009055">
    <property type="term" value="F:electron transfer activity"/>
    <property type="evidence" value="ECO:0007669"/>
    <property type="project" value="InterPro"/>
</dbReference>
<evidence type="ECO:0000256" key="1">
    <source>
        <dbReference type="ARBA" id="ARBA00023157"/>
    </source>
</evidence>
<evidence type="ECO:0000313" key="7">
    <source>
        <dbReference type="Proteomes" id="UP000326396"/>
    </source>
</evidence>
<dbReference type="InterPro" id="IPR008972">
    <property type="entry name" value="Cupredoxin"/>
</dbReference>
<dbReference type="GO" id="GO:0005886">
    <property type="term" value="C:plasma membrane"/>
    <property type="evidence" value="ECO:0007669"/>
    <property type="project" value="TreeGrafter"/>
</dbReference>
<gene>
    <name evidence="6" type="ORF">E3N88_39091</name>
</gene>
<accession>A0A5N6LVS5</accession>
<dbReference type="Pfam" id="PF02298">
    <property type="entry name" value="Cu_bind_like"/>
    <property type="match status" value="1"/>
</dbReference>
<evidence type="ECO:0000256" key="4">
    <source>
        <dbReference type="SAM" id="SignalP"/>
    </source>
</evidence>
<feature type="compositionally biased region" description="Pro residues" evidence="3">
    <location>
        <begin position="138"/>
        <end position="147"/>
    </location>
</feature>
<dbReference type="SUPFAM" id="SSF49503">
    <property type="entry name" value="Cupredoxins"/>
    <property type="match status" value="1"/>
</dbReference>
<keyword evidence="2" id="KW-0325">Glycoprotein</keyword>
<dbReference type="OrthoDB" id="2015260at2759"/>
<dbReference type="EMBL" id="SZYD01000018">
    <property type="protein sequence ID" value="KAD2805714.1"/>
    <property type="molecule type" value="Genomic_DNA"/>
</dbReference>
<dbReference type="Gene3D" id="2.60.40.420">
    <property type="entry name" value="Cupredoxins - blue copper proteins"/>
    <property type="match status" value="1"/>
</dbReference>
<feature type="chain" id="PRO_5024296624" description="Phytocyanin domain-containing protein" evidence="4">
    <location>
        <begin position="27"/>
        <end position="240"/>
    </location>
</feature>
<dbReference type="InterPro" id="IPR003245">
    <property type="entry name" value="Phytocyanin_dom"/>
</dbReference>
<dbReference type="FunFam" id="2.60.40.420:FF:000034">
    <property type="entry name" value="Cupredoxin superfamily protein"/>
    <property type="match status" value="1"/>
</dbReference>
<dbReference type="CDD" id="cd13920">
    <property type="entry name" value="Stellacyanin"/>
    <property type="match status" value="1"/>
</dbReference>
<evidence type="ECO:0000256" key="2">
    <source>
        <dbReference type="ARBA" id="ARBA00023180"/>
    </source>
</evidence>
<evidence type="ECO:0000259" key="5">
    <source>
        <dbReference type="PROSITE" id="PS51485"/>
    </source>
</evidence>
<dbReference type="PRINTS" id="PR01217">
    <property type="entry name" value="PRICHEXTENSN"/>
</dbReference>